<feature type="transmembrane region" description="Helical" evidence="6">
    <location>
        <begin position="21"/>
        <end position="47"/>
    </location>
</feature>
<feature type="transmembrane region" description="Helical" evidence="6">
    <location>
        <begin position="307"/>
        <end position="329"/>
    </location>
</feature>
<dbReference type="GO" id="GO:0005886">
    <property type="term" value="C:plasma membrane"/>
    <property type="evidence" value="ECO:0007669"/>
    <property type="project" value="UniProtKB-SubCell"/>
</dbReference>
<feature type="transmembrane region" description="Helical" evidence="6">
    <location>
        <begin position="397"/>
        <end position="413"/>
    </location>
</feature>
<sequence>MSVKNYKKIIKGLYADNLYKNSFYLMLSTIVNGLLGFVFLMIATHIYSSQAVGIYSALFSVMSLIVLFSMSGGFYNTIMMFIPTISESERSDLIYSSFMIHIFIVAIISLIFVFFVDIFSSKLIFLKDLFYGFIFVLFTIFLAVFGLFNSVFMAFRKTQYVLIKDVATNVGKIFPLLFFVPFLYTGIFYSVGIGTIVGIIICFFFSYKTKLIKKFKLNINFNILIKNWKYIFTNYFIVLSSYLPNLFFPILVLEILSAETNAYFYVTLTIFSLITMLGMSITSSFFVEGSYREDKIKKNTTKGLKALLVIATISILGVFLFGKFIFSLFEEEYLNSLDLLYVFMASIYLFLINKLYLIILLLKMRINGALIFNFLISGSTIIFGTLLMFYFGLIGVGYGWLIGQAIGIIWIFIHRQNFHEF</sequence>
<evidence type="ECO:0000256" key="5">
    <source>
        <dbReference type="ARBA" id="ARBA00023136"/>
    </source>
</evidence>
<protein>
    <submittedName>
        <fullName evidence="7">Putative polysaccharide biosynthesis protein</fullName>
    </submittedName>
</protein>
<feature type="transmembrane region" description="Helical" evidence="6">
    <location>
        <begin position="160"/>
        <end position="180"/>
    </location>
</feature>
<evidence type="ECO:0000256" key="4">
    <source>
        <dbReference type="ARBA" id="ARBA00022989"/>
    </source>
</evidence>
<accession>A0A098E8H6</accession>
<dbReference type="EMBL" id="CCXY01000079">
    <property type="protein sequence ID" value="CEG11806.1"/>
    <property type="molecule type" value="Genomic_DNA"/>
</dbReference>
<keyword evidence="4 6" id="KW-1133">Transmembrane helix</keyword>
<organism evidence="7">
    <name type="scientific">groundwater metagenome</name>
    <dbReference type="NCBI Taxonomy" id="717931"/>
    <lineage>
        <taxon>unclassified sequences</taxon>
        <taxon>metagenomes</taxon>
        <taxon>ecological metagenomes</taxon>
    </lineage>
</organism>
<dbReference type="InterPro" id="IPR002797">
    <property type="entry name" value="Polysacc_synth"/>
</dbReference>
<feature type="transmembrane region" description="Helical" evidence="6">
    <location>
        <begin position="53"/>
        <end position="81"/>
    </location>
</feature>
<dbReference type="Pfam" id="PF01943">
    <property type="entry name" value="Polysacc_synt"/>
    <property type="match status" value="1"/>
</dbReference>
<feature type="transmembrane region" description="Helical" evidence="6">
    <location>
        <begin position="341"/>
        <end position="362"/>
    </location>
</feature>
<gene>
    <name evidence="7" type="ORF">MSIBF_A170002</name>
</gene>
<feature type="transmembrane region" description="Helical" evidence="6">
    <location>
        <begin position="262"/>
        <end position="287"/>
    </location>
</feature>
<dbReference type="InterPro" id="IPR050833">
    <property type="entry name" value="Poly_Biosynth_Transport"/>
</dbReference>
<feature type="transmembrane region" description="Helical" evidence="6">
    <location>
        <begin position="369"/>
        <end position="391"/>
    </location>
</feature>
<proteinExistence type="predicted"/>
<feature type="transmembrane region" description="Helical" evidence="6">
    <location>
        <begin position="186"/>
        <end position="207"/>
    </location>
</feature>
<keyword evidence="5 6" id="KW-0472">Membrane</keyword>
<keyword evidence="3 6" id="KW-0812">Transmembrane</keyword>
<feature type="transmembrane region" description="Helical" evidence="6">
    <location>
        <begin position="228"/>
        <end position="250"/>
    </location>
</feature>
<name>A0A098E8H6_9ZZZZ</name>
<dbReference type="PANTHER" id="PTHR30250">
    <property type="entry name" value="PST FAMILY PREDICTED COLANIC ACID TRANSPORTER"/>
    <property type="match status" value="1"/>
</dbReference>
<keyword evidence="2" id="KW-1003">Cell membrane</keyword>
<evidence type="ECO:0000256" key="2">
    <source>
        <dbReference type="ARBA" id="ARBA00022475"/>
    </source>
</evidence>
<evidence type="ECO:0000256" key="1">
    <source>
        <dbReference type="ARBA" id="ARBA00004651"/>
    </source>
</evidence>
<reference evidence="7" key="1">
    <citation type="submission" date="2014-09" db="EMBL/GenBank/DDBJ databases">
        <authorList>
            <person name="Probst J Alexander"/>
        </authorList>
    </citation>
    <scope>NUCLEOTIDE SEQUENCE</scope>
</reference>
<evidence type="ECO:0000256" key="6">
    <source>
        <dbReference type="SAM" id="Phobius"/>
    </source>
</evidence>
<evidence type="ECO:0000313" key="7">
    <source>
        <dbReference type="EMBL" id="CEG11806.1"/>
    </source>
</evidence>
<feature type="transmembrane region" description="Helical" evidence="6">
    <location>
        <begin position="128"/>
        <end position="148"/>
    </location>
</feature>
<dbReference type="AlphaFoldDB" id="A0A098E8H6"/>
<feature type="transmembrane region" description="Helical" evidence="6">
    <location>
        <begin position="93"/>
        <end position="116"/>
    </location>
</feature>
<dbReference type="PANTHER" id="PTHR30250:SF11">
    <property type="entry name" value="O-ANTIGEN TRANSPORTER-RELATED"/>
    <property type="match status" value="1"/>
</dbReference>
<evidence type="ECO:0000256" key="3">
    <source>
        <dbReference type="ARBA" id="ARBA00022692"/>
    </source>
</evidence>
<comment type="subcellular location">
    <subcellularLocation>
        <location evidence="1">Cell membrane</location>
        <topology evidence="1">Multi-pass membrane protein</topology>
    </subcellularLocation>
</comment>